<keyword evidence="4" id="KW-0479">Metal-binding</keyword>
<evidence type="ECO:0000256" key="5">
    <source>
        <dbReference type="RuleBase" id="RU003457"/>
    </source>
</evidence>
<comment type="cofactor">
    <cofactor evidence="4">
        <name>Fe cation</name>
        <dbReference type="ChEBI" id="CHEBI:24875"/>
    </cofactor>
    <text evidence="4">Binds 1 Fe cation per subunit.</text>
</comment>
<dbReference type="AlphaFoldDB" id="A0A1Y1HPA7"/>
<comment type="similarity">
    <text evidence="2 5">Belongs to the pirin family.</text>
</comment>
<feature type="binding site" evidence="4">
    <location>
        <position position="107"/>
    </location>
    <ligand>
        <name>Fe cation</name>
        <dbReference type="ChEBI" id="CHEBI:24875"/>
    </ligand>
</feature>
<dbReference type="PANTHER" id="PTHR13903:SF8">
    <property type="entry name" value="PIRIN"/>
    <property type="match status" value="1"/>
</dbReference>
<evidence type="ECO:0000256" key="4">
    <source>
        <dbReference type="PIRSR" id="PIRSR006232-1"/>
    </source>
</evidence>
<keyword evidence="9" id="KW-1185">Reference proteome</keyword>
<dbReference type="Gene3D" id="2.60.120.10">
    <property type="entry name" value="Jelly Rolls"/>
    <property type="match status" value="2"/>
</dbReference>
<feature type="binding site" evidence="4">
    <location>
        <position position="61"/>
    </location>
    <ligand>
        <name>Fe cation</name>
        <dbReference type="ChEBI" id="CHEBI:24875"/>
    </ligand>
</feature>
<evidence type="ECO:0000256" key="2">
    <source>
        <dbReference type="ARBA" id="ARBA00008416"/>
    </source>
</evidence>
<feature type="domain" description="Pirin N-terminal" evidence="6">
    <location>
        <begin position="27"/>
        <end position="121"/>
    </location>
</feature>
<dbReference type="Proteomes" id="UP000054558">
    <property type="component" value="Unassembled WGS sequence"/>
</dbReference>
<dbReference type="PANTHER" id="PTHR13903">
    <property type="entry name" value="PIRIN-RELATED"/>
    <property type="match status" value="1"/>
</dbReference>
<reference evidence="8 9" key="1">
    <citation type="journal article" date="2014" name="Nat. Commun.">
        <title>Klebsormidium flaccidum genome reveals primary factors for plant terrestrial adaptation.</title>
        <authorList>
            <person name="Hori K."/>
            <person name="Maruyama F."/>
            <person name="Fujisawa T."/>
            <person name="Togashi T."/>
            <person name="Yamamoto N."/>
            <person name="Seo M."/>
            <person name="Sato S."/>
            <person name="Yamada T."/>
            <person name="Mori H."/>
            <person name="Tajima N."/>
            <person name="Moriyama T."/>
            <person name="Ikeuchi M."/>
            <person name="Watanabe M."/>
            <person name="Wada H."/>
            <person name="Kobayashi K."/>
            <person name="Saito M."/>
            <person name="Masuda T."/>
            <person name="Sasaki-Sekimoto Y."/>
            <person name="Mashiguchi K."/>
            <person name="Awai K."/>
            <person name="Shimojima M."/>
            <person name="Masuda S."/>
            <person name="Iwai M."/>
            <person name="Nobusawa T."/>
            <person name="Narise T."/>
            <person name="Kondo S."/>
            <person name="Saito H."/>
            <person name="Sato R."/>
            <person name="Murakawa M."/>
            <person name="Ihara Y."/>
            <person name="Oshima-Yamada Y."/>
            <person name="Ohtaka K."/>
            <person name="Satoh M."/>
            <person name="Sonobe K."/>
            <person name="Ishii M."/>
            <person name="Ohtani R."/>
            <person name="Kanamori-Sato M."/>
            <person name="Honoki R."/>
            <person name="Miyazaki D."/>
            <person name="Mochizuki H."/>
            <person name="Umetsu J."/>
            <person name="Higashi K."/>
            <person name="Shibata D."/>
            <person name="Kamiya Y."/>
            <person name="Sato N."/>
            <person name="Nakamura Y."/>
            <person name="Tabata S."/>
            <person name="Ida S."/>
            <person name="Kurokawa K."/>
            <person name="Ohta H."/>
        </authorList>
    </citation>
    <scope>NUCLEOTIDE SEQUENCE [LARGE SCALE GENOMIC DNA]</scope>
    <source>
        <strain evidence="8 9">NIES-2285</strain>
    </source>
</reference>
<dbReference type="PIRSF" id="PIRSF006232">
    <property type="entry name" value="Pirin"/>
    <property type="match status" value="1"/>
</dbReference>
<evidence type="ECO:0000259" key="6">
    <source>
        <dbReference type="Pfam" id="PF02678"/>
    </source>
</evidence>
<dbReference type="CDD" id="cd02909">
    <property type="entry name" value="cupin_pirin_N"/>
    <property type="match status" value="1"/>
</dbReference>
<proteinExistence type="inferred from homology"/>
<gene>
    <name evidence="8" type="ORF">KFL_000400270</name>
</gene>
<organism evidence="8 9">
    <name type="scientific">Klebsormidium nitens</name>
    <name type="common">Green alga</name>
    <name type="synonym">Ulothrix nitens</name>
    <dbReference type="NCBI Taxonomy" id="105231"/>
    <lineage>
        <taxon>Eukaryota</taxon>
        <taxon>Viridiplantae</taxon>
        <taxon>Streptophyta</taxon>
        <taxon>Klebsormidiophyceae</taxon>
        <taxon>Klebsormidiales</taxon>
        <taxon>Klebsormidiaceae</taxon>
        <taxon>Klebsormidium</taxon>
    </lineage>
</organism>
<evidence type="ECO:0000313" key="9">
    <source>
        <dbReference type="Proteomes" id="UP000054558"/>
    </source>
</evidence>
<dbReference type="Pfam" id="PF02678">
    <property type="entry name" value="Pirin"/>
    <property type="match status" value="1"/>
</dbReference>
<dbReference type="FunFam" id="2.60.120.10:FF:000055">
    <property type="entry name" value="pirin"/>
    <property type="match status" value="1"/>
</dbReference>
<evidence type="ECO:0000313" key="8">
    <source>
        <dbReference type="EMBL" id="GAQ79883.1"/>
    </source>
</evidence>
<protein>
    <submittedName>
        <fullName evidence="8">Cupin-domain containing protein</fullName>
    </submittedName>
</protein>
<dbReference type="InterPro" id="IPR003829">
    <property type="entry name" value="Pirin_N_dom"/>
</dbReference>
<feature type="domain" description="Pirin C-terminal" evidence="7">
    <location>
        <begin position="174"/>
        <end position="276"/>
    </location>
</feature>
<dbReference type="SUPFAM" id="SSF51182">
    <property type="entry name" value="RmlC-like cupins"/>
    <property type="match status" value="1"/>
</dbReference>
<sequence>MAGPALAKPRKIIKKLLSREQSEGDGARVRRSIGRPELRNLDPFLMLDEFSVQPPAGFPDHPHRGQETVTYMLKGTFTHQDFTGHKGTINPGDVQWMTAGRGIVHSEIPASDDAHGLQLWVNLAAKDKMVEPAYQELLASEIPKAEKDGVSVAVIAGESLGISSPVFTRTPSMYLDFTLQPGASISQPVPEGWNGFAYTLNGTAVFDDVESGPHHTLQLGPGDGIKVENKGAEPARFVLIAGKPLNEPVVQHGPFVMNTREEIMQTFNDYQYGRNGFERAHTWVSS</sequence>
<feature type="binding site" evidence="4">
    <location>
        <position position="63"/>
    </location>
    <ligand>
        <name>Fe cation</name>
        <dbReference type="ChEBI" id="CHEBI:24875"/>
    </ligand>
</feature>
<evidence type="ECO:0000256" key="1">
    <source>
        <dbReference type="ARBA" id="ARBA00004123"/>
    </source>
</evidence>
<evidence type="ECO:0000256" key="3">
    <source>
        <dbReference type="ARBA" id="ARBA00023242"/>
    </source>
</evidence>
<dbReference type="GO" id="GO:0005634">
    <property type="term" value="C:nucleus"/>
    <property type="evidence" value="ECO:0007669"/>
    <property type="project" value="UniProtKB-SubCell"/>
</dbReference>
<dbReference type="InterPro" id="IPR008778">
    <property type="entry name" value="Pirin_C_dom"/>
</dbReference>
<evidence type="ECO:0000259" key="7">
    <source>
        <dbReference type="Pfam" id="PF05726"/>
    </source>
</evidence>
<dbReference type="OrthoDB" id="198735at2759"/>
<dbReference type="EMBL" id="DF236989">
    <property type="protein sequence ID" value="GAQ79883.1"/>
    <property type="molecule type" value="Genomic_DNA"/>
</dbReference>
<dbReference type="GO" id="GO:0046872">
    <property type="term" value="F:metal ion binding"/>
    <property type="evidence" value="ECO:0007669"/>
    <property type="project" value="UniProtKB-KW"/>
</dbReference>
<keyword evidence="4" id="KW-0408">Iron</keyword>
<dbReference type="CDD" id="cd02247">
    <property type="entry name" value="cupin_pirin_C"/>
    <property type="match status" value="1"/>
</dbReference>
<comment type="subcellular location">
    <subcellularLocation>
        <location evidence="1">Nucleus</location>
    </subcellularLocation>
</comment>
<accession>A0A1Y1HPA7</accession>
<feature type="binding site" evidence="4">
    <location>
        <position position="105"/>
    </location>
    <ligand>
        <name>Fe cation</name>
        <dbReference type="ChEBI" id="CHEBI:24875"/>
    </ligand>
</feature>
<dbReference type="InterPro" id="IPR011051">
    <property type="entry name" value="RmlC_Cupin_sf"/>
</dbReference>
<dbReference type="OMA" id="TPWHPHR"/>
<dbReference type="InterPro" id="IPR012093">
    <property type="entry name" value="Pirin"/>
</dbReference>
<name>A0A1Y1HPA7_KLENI</name>
<dbReference type="Pfam" id="PF05726">
    <property type="entry name" value="Pirin_C"/>
    <property type="match status" value="1"/>
</dbReference>
<keyword evidence="3" id="KW-0539">Nucleus</keyword>
<dbReference type="STRING" id="105231.A0A1Y1HPA7"/>
<dbReference type="InterPro" id="IPR014710">
    <property type="entry name" value="RmlC-like_jellyroll"/>
</dbReference>